<keyword evidence="1" id="KW-0813">Transport</keyword>
<evidence type="ECO:0000313" key="6">
    <source>
        <dbReference type="Proteomes" id="UP000294850"/>
    </source>
</evidence>
<organism evidence="5 6">
    <name type="scientific">Dyadobacter psychrotolerans</name>
    <dbReference type="NCBI Taxonomy" id="2541721"/>
    <lineage>
        <taxon>Bacteria</taxon>
        <taxon>Pseudomonadati</taxon>
        <taxon>Bacteroidota</taxon>
        <taxon>Cytophagia</taxon>
        <taxon>Cytophagales</taxon>
        <taxon>Spirosomataceae</taxon>
        <taxon>Dyadobacter</taxon>
    </lineage>
</organism>
<evidence type="ECO:0000256" key="2">
    <source>
        <dbReference type="ARBA" id="ARBA00022741"/>
    </source>
</evidence>
<dbReference type="PROSITE" id="PS50893">
    <property type="entry name" value="ABC_TRANSPORTER_2"/>
    <property type="match status" value="1"/>
</dbReference>
<dbReference type="InterPro" id="IPR017871">
    <property type="entry name" value="ABC_transporter-like_CS"/>
</dbReference>
<evidence type="ECO:0000256" key="3">
    <source>
        <dbReference type="ARBA" id="ARBA00022840"/>
    </source>
</evidence>
<evidence type="ECO:0000313" key="5">
    <source>
        <dbReference type="EMBL" id="TDE12950.1"/>
    </source>
</evidence>
<keyword evidence="6" id="KW-1185">Reference proteome</keyword>
<evidence type="ECO:0000259" key="4">
    <source>
        <dbReference type="PROSITE" id="PS50893"/>
    </source>
</evidence>
<evidence type="ECO:0000256" key="1">
    <source>
        <dbReference type="ARBA" id="ARBA00022448"/>
    </source>
</evidence>
<accession>A0A4R5DLN4</accession>
<gene>
    <name evidence="5" type="ORF">E0F88_21330</name>
</gene>
<keyword evidence="3 5" id="KW-0067">ATP-binding</keyword>
<dbReference type="InterPro" id="IPR003439">
    <property type="entry name" value="ABC_transporter-like_ATP-bd"/>
</dbReference>
<dbReference type="EMBL" id="SMFL01000008">
    <property type="protein sequence ID" value="TDE12950.1"/>
    <property type="molecule type" value="Genomic_DNA"/>
</dbReference>
<name>A0A4R5DLN4_9BACT</name>
<dbReference type="GO" id="GO:0016887">
    <property type="term" value="F:ATP hydrolysis activity"/>
    <property type="evidence" value="ECO:0007669"/>
    <property type="project" value="InterPro"/>
</dbReference>
<dbReference type="Gene3D" id="3.40.50.300">
    <property type="entry name" value="P-loop containing nucleotide triphosphate hydrolases"/>
    <property type="match status" value="1"/>
</dbReference>
<proteinExistence type="predicted"/>
<reference evidence="5 6" key="1">
    <citation type="submission" date="2019-03" db="EMBL/GenBank/DDBJ databases">
        <title>Dyadobacter AR-3-6 sp. nov., isolated from arctic soil.</title>
        <authorList>
            <person name="Chaudhary D.K."/>
        </authorList>
    </citation>
    <scope>NUCLEOTIDE SEQUENCE [LARGE SCALE GENOMIC DNA]</scope>
    <source>
        <strain evidence="5 6">AR-3-6</strain>
    </source>
</reference>
<dbReference type="InterPro" id="IPR003593">
    <property type="entry name" value="AAA+_ATPase"/>
</dbReference>
<dbReference type="Proteomes" id="UP000294850">
    <property type="component" value="Unassembled WGS sequence"/>
</dbReference>
<comment type="caution">
    <text evidence="5">The sequence shown here is derived from an EMBL/GenBank/DDBJ whole genome shotgun (WGS) entry which is preliminary data.</text>
</comment>
<dbReference type="AlphaFoldDB" id="A0A4R5DLN4"/>
<sequence>MEISLSVPVGSILAVTGPSGSGKTTFLRQLAGLAQPRSGHIKFGEQLWLNTESAFNLPVQNRRIGFVFQDYALFPHWSVRANLSFALDKGAGREVIDELLQAVDLVELADRKPHQLSGGQQQRVSLARALVRKPDLLLLDEPLSALDHSLRASLQDLLLRFHRKFGFTMIIVTHDLGEIFRLSNQVIIIEDGKILKQGTPAEVYLSDQDISEGIIIYGEVLSCQKQKENLLLRALIGQHIKEIYVPLHMADDLLPGKSFALRYNPGDSDIMLIKN</sequence>
<dbReference type="Pfam" id="PF00005">
    <property type="entry name" value="ABC_tran"/>
    <property type="match status" value="1"/>
</dbReference>
<protein>
    <submittedName>
        <fullName evidence="5">ABC transporter ATP-binding protein</fullName>
    </submittedName>
</protein>
<feature type="domain" description="ABC transporter" evidence="4">
    <location>
        <begin position="1"/>
        <end position="216"/>
    </location>
</feature>
<dbReference type="OrthoDB" id="9802264at2"/>
<dbReference type="SMART" id="SM00382">
    <property type="entry name" value="AAA"/>
    <property type="match status" value="1"/>
</dbReference>
<dbReference type="PROSITE" id="PS00211">
    <property type="entry name" value="ABC_TRANSPORTER_1"/>
    <property type="match status" value="1"/>
</dbReference>
<dbReference type="SUPFAM" id="SSF52540">
    <property type="entry name" value="P-loop containing nucleoside triphosphate hydrolases"/>
    <property type="match status" value="1"/>
</dbReference>
<dbReference type="GO" id="GO:0005524">
    <property type="term" value="F:ATP binding"/>
    <property type="evidence" value="ECO:0007669"/>
    <property type="project" value="UniProtKB-KW"/>
</dbReference>
<keyword evidence="2" id="KW-0547">Nucleotide-binding</keyword>
<dbReference type="InterPro" id="IPR027417">
    <property type="entry name" value="P-loop_NTPase"/>
</dbReference>
<dbReference type="PANTHER" id="PTHR42781">
    <property type="entry name" value="SPERMIDINE/PUTRESCINE IMPORT ATP-BINDING PROTEIN POTA"/>
    <property type="match status" value="1"/>
</dbReference>
<dbReference type="PANTHER" id="PTHR42781:SF4">
    <property type="entry name" value="SPERMIDINE_PUTRESCINE IMPORT ATP-BINDING PROTEIN POTA"/>
    <property type="match status" value="1"/>
</dbReference>
<dbReference type="InterPro" id="IPR050093">
    <property type="entry name" value="ABC_SmlMolc_Importer"/>
</dbReference>